<dbReference type="GO" id="GO:0005829">
    <property type="term" value="C:cytosol"/>
    <property type="evidence" value="ECO:0007669"/>
    <property type="project" value="TreeGrafter"/>
</dbReference>
<dbReference type="GO" id="GO:0016812">
    <property type="term" value="F:hydrolase activity, acting on carbon-nitrogen (but not peptide) bonds, in cyclic amides"/>
    <property type="evidence" value="ECO:0007669"/>
    <property type="project" value="TreeGrafter"/>
</dbReference>
<dbReference type="GO" id="GO:0043204">
    <property type="term" value="C:perikaryon"/>
    <property type="evidence" value="ECO:0007669"/>
    <property type="project" value="UniProtKB-SubCell"/>
</dbReference>
<protein>
    <recommendedName>
        <fullName evidence="15">Dihydropyrimidinase-related protein 1</fullName>
    </recommendedName>
    <alternativeName>
        <fullName evidence="16">Collapsin response mediator protein 1</fullName>
    </alternativeName>
    <alternativeName>
        <fullName evidence="17">Inactive dihydropyrimidinase</fullName>
    </alternativeName>
</protein>
<dbReference type="FunFam" id="3.20.20.140:FF:000174">
    <property type="entry name" value="Dihydropyrimidinase-related protein 2"/>
    <property type="match status" value="1"/>
</dbReference>
<comment type="subcellular location">
    <subcellularLocation>
        <location evidence="4">Cell projection</location>
        <location evidence="4">Growth cone</location>
    </subcellularLocation>
    <subcellularLocation>
        <location evidence="2">Cytoplasm</location>
        <location evidence="2">Cytoskeleton</location>
        <location evidence="2">Microtubule organizing center</location>
        <location evidence="2">Centrosome</location>
    </subcellularLocation>
    <subcellularLocation>
        <location evidence="1">Cytoplasm</location>
        <location evidence="1">Cytoskeleton</location>
        <location evidence="1">Spindle</location>
    </subcellularLocation>
    <subcellularLocation>
        <location evidence="3">Perikaryon</location>
    </subcellularLocation>
</comment>
<evidence type="ECO:0000256" key="1">
    <source>
        <dbReference type="ARBA" id="ARBA00004186"/>
    </source>
</evidence>
<evidence type="ECO:0000256" key="9">
    <source>
        <dbReference type="ARBA" id="ARBA00023212"/>
    </source>
</evidence>
<dbReference type="PANTHER" id="PTHR11647">
    <property type="entry name" value="HYDRANTOINASE/DIHYDROPYRIMIDINASE FAMILY MEMBER"/>
    <property type="match status" value="1"/>
</dbReference>
<dbReference type="CDD" id="cd01314">
    <property type="entry name" value="D-HYD"/>
    <property type="match status" value="1"/>
</dbReference>
<dbReference type="GO" id="GO:0005813">
    <property type="term" value="C:centrosome"/>
    <property type="evidence" value="ECO:0007669"/>
    <property type="project" value="UniProtKB-SubCell"/>
</dbReference>
<gene>
    <name evidence="20" type="ORF">GDO78_011656</name>
</gene>
<feature type="region of interest" description="Disordered" evidence="18">
    <location>
        <begin position="1"/>
        <end position="28"/>
    </location>
</feature>
<feature type="compositionally biased region" description="Low complexity" evidence="18">
    <location>
        <begin position="571"/>
        <end position="580"/>
    </location>
</feature>
<keyword evidence="7" id="KW-0597">Phosphoprotein</keyword>
<keyword evidence="9" id="KW-0206">Cytoskeleton</keyword>
<keyword evidence="8" id="KW-0944">Nitration</keyword>
<comment type="subunit">
    <text evidence="13">Homotetramer, and heterotetramer with DPYSL2, DPYSL3, DPYSL4 or DPYSL5. Interacts with PLXNA1. Interacts with FLNA (via calponin-homology (CH) domain 1 and filamin repeat 24); the interaction alters FLNA ternary structure and thus promotes FLNA dissociation from F-actin.</text>
</comment>
<evidence type="ECO:0000256" key="7">
    <source>
        <dbReference type="ARBA" id="ARBA00022553"/>
    </source>
</evidence>
<feature type="compositionally biased region" description="Polar residues" evidence="18">
    <location>
        <begin position="590"/>
        <end position="599"/>
    </location>
</feature>
<dbReference type="FunFam" id="3.20.20.140:FF:000217">
    <property type="entry name" value="Dihydropyrimidinase-related protein 1"/>
    <property type="match status" value="1"/>
</dbReference>
<dbReference type="InterPro" id="IPR011778">
    <property type="entry name" value="Hydantoinase/dihydroPyrase"/>
</dbReference>
<dbReference type="InterPro" id="IPR032466">
    <property type="entry name" value="Metal_Hydrolase"/>
</dbReference>
<dbReference type="Proteomes" id="UP000770717">
    <property type="component" value="Unassembled WGS sequence"/>
</dbReference>
<comment type="function">
    <text evidence="11">Necessary for signaling by class 3 semaphorins and subsequent remodeling of the cytoskeleton. Plays a role in axon guidance, neuronal growth cone collapse and cell migration.</text>
</comment>
<dbReference type="GO" id="GO:0030426">
    <property type="term" value="C:growth cone"/>
    <property type="evidence" value="ECO:0007669"/>
    <property type="project" value="UniProtKB-SubCell"/>
</dbReference>
<dbReference type="FunFam" id="2.30.40.10:FF:000021">
    <property type="entry name" value="Dihydropyrimidinase-related protein 2"/>
    <property type="match status" value="1"/>
</dbReference>
<dbReference type="InterPro" id="IPR050378">
    <property type="entry name" value="Metallo-dep_Hydrolases_sf"/>
</dbReference>
<organism evidence="20 21">
    <name type="scientific">Eleutherodactylus coqui</name>
    <name type="common">Puerto Rican coqui</name>
    <dbReference type="NCBI Taxonomy" id="57060"/>
    <lineage>
        <taxon>Eukaryota</taxon>
        <taxon>Metazoa</taxon>
        <taxon>Chordata</taxon>
        <taxon>Craniata</taxon>
        <taxon>Vertebrata</taxon>
        <taxon>Euteleostomi</taxon>
        <taxon>Amphibia</taxon>
        <taxon>Batrachia</taxon>
        <taxon>Anura</taxon>
        <taxon>Neobatrachia</taxon>
        <taxon>Hyloidea</taxon>
        <taxon>Eleutherodactylidae</taxon>
        <taxon>Eleutherodactylinae</taxon>
        <taxon>Eleutherodactylus</taxon>
        <taxon>Eleutherodactylus</taxon>
    </lineage>
</organism>
<evidence type="ECO:0000259" key="19">
    <source>
        <dbReference type="Pfam" id="PF01979"/>
    </source>
</evidence>
<dbReference type="GO" id="GO:0005819">
    <property type="term" value="C:spindle"/>
    <property type="evidence" value="ECO:0007669"/>
    <property type="project" value="UniProtKB-SubCell"/>
</dbReference>
<evidence type="ECO:0000256" key="2">
    <source>
        <dbReference type="ARBA" id="ARBA00004300"/>
    </source>
</evidence>
<evidence type="ECO:0000256" key="12">
    <source>
        <dbReference type="ARBA" id="ARBA00059281"/>
    </source>
</evidence>
<feature type="region of interest" description="Disordered" evidence="18">
    <location>
        <begin position="570"/>
        <end position="628"/>
    </location>
</feature>
<reference evidence="20" key="1">
    <citation type="thesis" date="2020" institute="ProQuest LLC" country="789 East Eisenhower Parkway, Ann Arbor, MI, USA">
        <title>Comparative Genomics and Chromosome Evolution.</title>
        <authorList>
            <person name="Mudd A.B."/>
        </authorList>
    </citation>
    <scope>NUCLEOTIDE SEQUENCE</scope>
    <source>
        <strain evidence="20">HN-11 Male</strain>
        <tissue evidence="20">Kidney and liver</tissue>
    </source>
</reference>
<evidence type="ECO:0000256" key="11">
    <source>
        <dbReference type="ARBA" id="ARBA00025548"/>
    </source>
</evidence>
<proteinExistence type="inferred from homology"/>
<dbReference type="InterPro" id="IPR006680">
    <property type="entry name" value="Amidohydro-rel"/>
</dbReference>
<feature type="region of interest" description="Disordered" evidence="18">
    <location>
        <begin position="56"/>
        <end position="79"/>
    </location>
</feature>
<dbReference type="EMBL" id="WNTK01000007">
    <property type="protein sequence ID" value="KAG9479738.1"/>
    <property type="molecule type" value="Genomic_DNA"/>
</dbReference>
<dbReference type="SUPFAM" id="SSF51556">
    <property type="entry name" value="Metallo-dependent hydrolases"/>
    <property type="match status" value="1"/>
</dbReference>
<keyword evidence="6" id="KW-0963">Cytoplasm</keyword>
<evidence type="ECO:0000313" key="21">
    <source>
        <dbReference type="Proteomes" id="UP000770717"/>
    </source>
</evidence>
<evidence type="ECO:0000256" key="17">
    <source>
        <dbReference type="ARBA" id="ARBA00081558"/>
    </source>
</evidence>
<evidence type="ECO:0000256" key="13">
    <source>
        <dbReference type="ARBA" id="ARBA00061880"/>
    </source>
</evidence>
<evidence type="ECO:0000256" key="15">
    <source>
        <dbReference type="ARBA" id="ARBA00071519"/>
    </source>
</evidence>
<evidence type="ECO:0000256" key="4">
    <source>
        <dbReference type="ARBA" id="ARBA00004624"/>
    </source>
</evidence>
<evidence type="ECO:0000313" key="20">
    <source>
        <dbReference type="EMBL" id="KAG9479738.1"/>
    </source>
</evidence>
<keyword evidence="21" id="KW-1185">Reference proteome</keyword>
<dbReference type="PANTHER" id="PTHR11647:SF54">
    <property type="entry name" value="DIHYDROPYRIMIDINASE-RELATED PROTEIN 1"/>
    <property type="match status" value="1"/>
</dbReference>
<accession>A0A8J6F0P6</accession>
<dbReference type="AlphaFoldDB" id="A0A8J6F0P6"/>
<evidence type="ECO:0000256" key="5">
    <source>
        <dbReference type="ARBA" id="ARBA00008829"/>
    </source>
</evidence>
<comment type="subunit">
    <text evidence="14">Homotetramer and heterotetramer.</text>
</comment>
<feature type="compositionally biased region" description="Basic and acidic residues" evidence="18">
    <location>
        <begin position="1"/>
        <end position="14"/>
    </location>
</feature>
<name>A0A8J6F0P6_ELECQ</name>
<comment type="function">
    <text evidence="12">Necessary for signaling by class 3 semaphorins and subsequent remodeling of the cytoskeleton. Plays a role in axon guidance. During the axon guidance process, acts downstream of SEMA3A to promote FLNA dissociation from F-actin which results in the rearrangement of the actin cytoskeleton and the collapse of the growth cone. Involved in invasive growth and cell migration. May participate in cytokinesis.</text>
</comment>
<feature type="domain" description="Amidohydrolase-related" evidence="19">
    <location>
        <begin position="174"/>
        <end position="509"/>
    </location>
</feature>
<dbReference type="OrthoDB" id="10258955at2759"/>
<dbReference type="Gene3D" id="3.20.20.140">
    <property type="entry name" value="Metal-dependent hydrolases"/>
    <property type="match status" value="2"/>
</dbReference>
<evidence type="ECO:0000256" key="8">
    <source>
        <dbReference type="ARBA" id="ARBA00023074"/>
    </source>
</evidence>
<dbReference type="Pfam" id="PF01979">
    <property type="entry name" value="Amidohydro_1"/>
    <property type="match status" value="1"/>
</dbReference>
<evidence type="ECO:0000256" key="6">
    <source>
        <dbReference type="ARBA" id="ARBA00022490"/>
    </source>
</evidence>
<evidence type="ECO:0000256" key="16">
    <source>
        <dbReference type="ARBA" id="ARBA00079257"/>
    </source>
</evidence>
<dbReference type="InterPro" id="IPR011059">
    <property type="entry name" value="Metal-dep_hydrolase_composite"/>
</dbReference>
<comment type="similarity">
    <text evidence="5">Belongs to the metallo-dependent hydrolases superfamily. Hydantoinase/dihydropyrimidinase family.</text>
</comment>
<comment type="caution">
    <text evidence="20">The sequence shown here is derived from an EMBL/GenBank/DDBJ whole genome shotgun (WGS) entry which is preliminary data.</text>
</comment>
<evidence type="ECO:0000256" key="10">
    <source>
        <dbReference type="ARBA" id="ARBA00023273"/>
    </source>
</evidence>
<sequence length="628" mass="68332">MASERKRNWNKEDDLPVYLARPGTTAQTPRVKYGGMFASVEGAYENKTIDFDAYSVGKKGTRTPRSSSRADLDGDNFSETASDVSEISGSVISSPGEREDRTPGIEIKYSGGKELLQGQDNGKSDRLLIKGGRIINDDQSFYADIYLEDGLIKQIGENLIVPGGVKTIEANGRMVIPGGIDVNTYLQKPYLGMTTLDDFYQGTKAAVSGGTTMIIDHVVPDPGSNILTSFEKWHEVADTKSCCVNSFQVYMAYKDLYQMTDSQEQKKILEMGITGPEGHALSRPEELEAEAVFRAIAIASQINAPVYITKVMSKSSADVIAQARKKGALVFGEPITASLGTDGTHYWSKNWAKAAAFVTSPPLSPDPTTPDYLNTMLACGDLQVTGSGHCSYSTAQKAIGKDNFTLIPEGVNGIEERMTIVWDKAVATGKMDENQFVAVTSTNAAKIFNLYPRKGRIAVGSDADVVIWDPDKMKTVSAKSHKSAVEYNIFEGMEYHGAPLIVISQGKIVFEDGNLHVNQGMGRFIPRKPFPEYIYQRVKTRNKVSGLQPVSRGMYDGPVYEVPANPKYITPAPSAKSSPSKPQPPPIRNLHQSNFSLSGAQIDDSNPRRTGHRIVAPPGGRSNITSLG</sequence>
<evidence type="ECO:0000256" key="3">
    <source>
        <dbReference type="ARBA" id="ARBA00004484"/>
    </source>
</evidence>
<keyword evidence="10" id="KW-0966">Cell projection</keyword>
<evidence type="ECO:0000256" key="18">
    <source>
        <dbReference type="SAM" id="MobiDB-lite"/>
    </source>
</evidence>
<dbReference type="SUPFAM" id="SSF51338">
    <property type="entry name" value="Composite domain of metallo-dependent hydrolases"/>
    <property type="match status" value="2"/>
</dbReference>
<evidence type="ECO:0000256" key="14">
    <source>
        <dbReference type="ARBA" id="ARBA00062803"/>
    </source>
</evidence>